<gene>
    <name evidence="2" type="ORF">CDEB00056_LOCUS3944</name>
</gene>
<feature type="transmembrane region" description="Helical" evidence="1">
    <location>
        <begin position="388"/>
        <end position="408"/>
    </location>
</feature>
<name>A0A7S3PXZ4_9STRA</name>
<evidence type="ECO:0000256" key="1">
    <source>
        <dbReference type="SAM" id="Phobius"/>
    </source>
</evidence>
<proteinExistence type="predicted"/>
<dbReference type="AlphaFoldDB" id="A0A7S3PXZ4"/>
<keyword evidence="1" id="KW-0472">Membrane</keyword>
<protein>
    <submittedName>
        <fullName evidence="2">Uncharacterized protein</fullName>
    </submittedName>
</protein>
<dbReference type="EMBL" id="HBIO01005552">
    <property type="protein sequence ID" value="CAE0459103.1"/>
    <property type="molecule type" value="Transcribed_RNA"/>
</dbReference>
<reference evidence="2" key="1">
    <citation type="submission" date="2021-01" db="EMBL/GenBank/DDBJ databases">
        <authorList>
            <person name="Corre E."/>
            <person name="Pelletier E."/>
            <person name="Niang G."/>
            <person name="Scheremetjew M."/>
            <person name="Finn R."/>
            <person name="Kale V."/>
            <person name="Holt S."/>
            <person name="Cochrane G."/>
            <person name="Meng A."/>
            <person name="Brown T."/>
            <person name="Cohen L."/>
        </authorList>
    </citation>
    <scope>NUCLEOTIDE SEQUENCE</scope>
    <source>
        <strain evidence="2">MM31A-1</strain>
    </source>
</reference>
<sequence>MLFLVAGTTALSIIIPLLFIYICYADWKTWFKPDSRFKRSDKSSPSYGNPPEATPYHEVKQLVSQRALMHHHPGPTDYSTQKILPSNKPKKKLLKSRSTRLDYGSIVLNAADGTSASQAVKQAKKLNMDHQYMPFRSFLWCSVFVGFPLVFVGVVSSLKLMVLKFLQKRGRIEPKIFDRKELVGKLLLETSLAVYYIGKRKDEDDTVTGLFSFPDFPYVKNDSTFNVADLLSVEVDLSKKRMYSAKLDNVDLTPDEAIILLCYYIFSAHHVKIHALANWAVNMEPTQSEKNPFPARNSLVTTMFNYYGVSSFVSLFSIWKKLGLLSEDWNEQSLIDTFNRGLDNYFFAHPLIREVSQYSEFVDFIIKLRPYFMKEFAKVKDKYFPGEAVIRNLVFIYSIAIILILMIVHQILRYQILTSSCSDCHGEAMFVGTIIHSLDHTLVGWHIEDPLWLDIYHPEYGKMAEVVRIARIGFTTDLPGILFHKRFKGSKHPFYEKIYKEAAKINEKLADKMDTCIIK</sequence>
<evidence type="ECO:0000313" key="2">
    <source>
        <dbReference type="EMBL" id="CAE0459103.1"/>
    </source>
</evidence>
<feature type="transmembrane region" description="Helical" evidence="1">
    <location>
        <begin position="137"/>
        <end position="162"/>
    </location>
</feature>
<keyword evidence="1" id="KW-1133">Transmembrane helix</keyword>
<keyword evidence="1" id="KW-0812">Transmembrane</keyword>
<organism evidence="2">
    <name type="scientific">Chaetoceros debilis</name>
    <dbReference type="NCBI Taxonomy" id="122233"/>
    <lineage>
        <taxon>Eukaryota</taxon>
        <taxon>Sar</taxon>
        <taxon>Stramenopiles</taxon>
        <taxon>Ochrophyta</taxon>
        <taxon>Bacillariophyta</taxon>
        <taxon>Coscinodiscophyceae</taxon>
        <taxon>Chaetocerotophycidae</taxon>
        <taxon>Chaetocerotales</taxon>
        <taxon>Chaetocerotaceae</taxon>
        <taxon>Chaetoceros</taxon>
    </lineage>
</organism>
<accession>A0A7S3PXZ4</accession>